<dbReference type="OrthoDB" id="8709537at2759"/>
<reference evidence="6" key="1">
    <citation type="submission" date="2020-04" db="EMBL/GenBank/DDBJ databases">
        <authorList>
            <person name="Alioto T."/>
            <person name="Alioto T."/>
            <person name="Gomez Garrido J."/>
        </authorList>
    </citation>
    <scope>NUCLEOTIDE SEQUENCE</scope>
    <source>
        <strain evidence="6">A484AB</strain>
    </source>
</reference>
<dbReference type="GO" id="GO:0016514">
    <property type="term" value="C:SWI/SNF complex"/>
    <property type="evidence" value="ECO:0007669"/>
    <property type="project" value="InterPro"/>
</dbReference>
<dbReference type="SUPFAM" id="SSF48371">
    <property type="entry name" value="ARM repeat"/>
    <property type="match status" value="1"/>
</dbReference>
<feature type="region of interest" description="Disordered" evidence="5">
    <location>
        <begin position="383"/>
        <end position="402"/>
    </location>
</feature>
<dbReference type="Pfam" id="PF01388">
    <property type="entry name" value="ARID"/>
    <property type="match status" value="1"/>
</dbReference>
<comment type="subcellular location">
    <subcellularLocation>
        <location evidence="1">Nucleus</location>
    </subcellularLocation>
</comment>
<keyword evidence="3" id="KW-0156">Chromatin regulator</keyword>
<dbReference type="EMBL" id="CACRXK020002200">
    <property type="protein sequence ID" value="CAB3993160.1"/>
    <property type="molecule type" value="Genomic_DNA"/>
</dbReference>
<dbReference type="Proteomes" id="UP001152795">
    <property type="component" value="Unassembled WGS sequence"/>
</dbReference>
<keyword evidence="2" id="KW-0597">Phosphoprotein</keyword>
<protein>
    <submittedName>
        <fullName evidence="6">Trithorax group osa-like isoform X5</fullName>
    </submittedName>
</protein>
<organism evidence="6 7">
    <name type="scientific">Paramuricea clavata</name>
    <name type="common">Red gorgonian</name>
    <name type="synonym">Violescent sea-whip</name>
    <dbReference type="NCBI Taxonomy" id="317549"/>
    <lineage>
        <taxon>Eukaryota</taxon>
        <taxon>Metazoa</taxon>
        <taxon>Cnidaria</taxon>
        <taxon>Anthozoa</taxon>
        <taxon>Octocorallia</taxon>
        <taxon>Malacalcyonacea</taxon>
        <taxon>Plexauridae</taxon>
        <taxon>Paramuricea</taxon>
    </lineage>
</organism>
<feature type="region of interest" description="Disordered" evidence="5">
    <location>
        <begin position="421"/>
        <end position="497"/>
    </location>
</feature>
<evidence type="ECO:0000256" key="4">
    <source>
        <dbReference type="ARBA" id="ARBA00023242"/>
    </source>
</evidence>
<comment type="caution">
    <text evidence="6">The sequence shown here is derived from an EMBL/GenBank/DDBJ whole genome shotgun (WGS) entry which is preliminary data.</text>
</comment>
<feature type="compositionally biased region" description="Low complexity" evidence="5">
    <location>
        <begin position="801"/>
        <end position="819"/>
    </location>
</feature>
<dbReference type="InterPro" id="IPR016024">
    <property type="entry name" value="ARM-type_fold"/>
</dbReference>
<dbReference type="InterPro" id="IPR033388">
    <property type="entry name" value="BAF250_C"/>
</dbReference>
<dbReference type="InterPro" id="IPR011989">
    <property type="entry name" value="ARM-like"/>
</dbReference>
<dbReference type="GO" id="GO:0071565">
    <property type="term" value="C:nBAF complex"/>
    <property type="evidence" value="ECO:0007669"/>
    <property type="project" value="TreeGrafter"/>
</dbReference>
<feature type="compositionally biased region" description="Pro residues" evidence="5">
    <location>
        <begin position="772"/>
        <end position="781"/>
    </location>
</feature>
<dbReference type="GO" id="GO:0045893">
    <property type="term" value="P:positive regulation of DNA-templated transcription"/>
    <property type="evidence" value="ECO:0007669"/>
    <property type="project" value="TreeGrafter"/>
</dbReference>
<dbReference type="Pfam" id="PF12031">
    <property type="entry name" value="BAF250_C"/>
    <property type="match status" value="1"/>
</dbReference>
<evidence type="ECO:0000313" key="6">
    <source>
        <dbReference type="EMBL" id="CAB3993160.1"/>
    </source>
</evidence>
<accession>A0A7D9DWL3</accession>
<evidence type="ECO:0000313" key="7">
    <source>
        <dbReference type="Proteomes" id="UP001152795"/>
    </source>
</evidence>
<feature type="compositionally biased region" description="Polar residues" evidence="5">
    <location>
        <begin position="1228"/>
        <end position="1241"/>
    </location>
</feature>
<dbReference type="GO" id="GO:0035060">
    <property type="term" value="C:brahma complex"/>
    <property type="evidence" value="ECO:0007669"/>
    <property type="project" value="InterPro"/>
</dbReference>
<keyword evidence="7" id="KW-1185">Reference proteome</keyword>
<evidence type="ECO:0000256" key="2">
    <source>
        <dbReference type="ARBA" id="ARBA00022553"/>
    </source>
</evidence>
<dbReference type="GO" id="GO:0006357">
    <property type="term" value="P:regulation of transcription by RNA polymerase II"/>
    <property type="evidence" value="ECO:0007669"/>
    <property type="project" value="TreeGrafter"/>
</dbReference>
<name>A0A7D9DWL3_PARCT</name>
<sequence>MATNMNLPQKPNLGEYVSNNMPINYNNMGMKAPSPNFAANMPLSQNALGEAAMGNQIPTAFPPNHFNQGMNSFGGQSRQFQDSLENMARMKYNPNSNMAAAGPYGGIYDSNSSESYQLAMARKFRPQDMYSMNKNVEQPNYSQQRSMAGNPWSPEFASRNNRQRSLPVSKPGMPQVQVRVDPNLGPNIPPDQNFPSPVAGGSTQQPYQMPSPYMTGDMYKQSREQPFVARGIGGSFNPQDFYQQEQMRQMANQYQQVQHPHVTGNYLTANQRNSSSPFGQTVMSKPSQDAMYSQQFSGSPKSNGPHAMMPATQQVKFNRATGAGEVPTHAMISCLNMVDERQMAFPNTNYPVSPVGSQMAGKPGYPPSLGMRGTVSPNVTIGMRKKSPYRPQEEAVTSPGANQNAGAAAAAAAILAAVNTANPSSQSDMHSMSSRPPSVPNMSSRPPSIHAKDPRSPATSIISDHKSESGGSGINDIRASPSPARSSRNTPQLAEPTAVMNFSSDIETGRVPSPSVNQLPSSDIEAMIQSVSNIPGGVVPSSEQSIVVQRSKPTIKSEPTSKANQGSALSPVTPPSPFSLSPSINVDFDIEMLSPSSWDDSSSHSATPMSKLYKLSEEPERRDFLDKLVSLTEQLQGKPLIEVPNFNGSALDVFKFFQLVSKRGGMQEVTRLKLWKEVAQGLTNAATTPNNEDAQILREHYVRFLLPYEEKLSGNPPQLATSGPPISTPNSHTPANHEPGNIDLSTMTYKNLFQGNSNTPTTPYSQGGAPTMQPPSYPSTPPATQGYPSTPPMQHPGYRNTPGYPQTPSGYPGYPQGSPRVPSYPAGHPGYSNHQYANFQGPPSQMSSYHNGMVPSRYPNYPRNTVPPEAMYGQFPRGPGMNKPFQHDPQSQGMFPNYQQQGQHPPGYMYQQQASNMAAYQMERQRAAQRGGMGSPRPRMQSPWVQRYQDGPGTSSGSPSPFHNSQSPGLKPTRPPPPYPHPKQEKPSPTPQSAAAALQYQAMKAVKMAPAKKEDELFPPGCVETTQAVHTKKRRLTARDIGPVEAWRIMMSLKSGLLTETSWALDTLTILLSDDATVGFFKLGHLPGFLDTVVEHFRRNLINVFGVLRESEIDTGMPDRFAYGKTTDTEEKQFCDVLPDQIATENFSSIIVTSCLTDNEEPGFCGGGKDWSSGGGDTTIHIQTHFETDPRFYEDRKNDLEDLVENTGEDKPMDSLSEAENRDEDSQISKSSDNTITNQEKVSITNDFNELKDHKSVQAEVTSLFNGIPSPDTKITRKSVITTDSGVLVKKEMTEILARRMQQNCCNGEENGSDDHESSVDKLEPGSSLTKVESGSSYKENHSAILIKRLKTELDLDVDSVSNDAEEITSSVKRCDMDANTSTDIECELKQEFPLSSVTLSQDSAINTCNCVSNIIRNLSFVPGNDVEMARNPSLLLILAKLLLLHHLKRKKGLASDSQYNDSDCWWQDCLDTVRENTLVTIANIAGYLDLSPLAGNVSRLLLDGLLHWLVCQSAVADEPLRSTSVSVILTPKQLVLETMAKMSVLETNVEFILSSPDKTRLTKAYEYLVKLFSDKTNEVTREFALVLLSSFTQANQEICSKNSERNLVTVLVGFLEDARDRVESMAVRGLHPGMFRDNDLRVSMGMLRRAGSLLACIAKRTRSTHLIPFQERILDLSMSRALDAEVQSHLSNVLYNLPR</sequence>
<proteinExistence type="predicted"/>
<feature type="compositionally biased region" description="Low complexity" evidence="5">
    <location>
        <begin position="951"/>
        <end position="961"/>
    </location>
</feature>
<dbReference type="Gene3D" id="1.25.10.10">
    <property type="entry name" value="Leucine-rich Repeat Variant"/>
    <property type="match status" value="1"/>
</dbReference>
<dbReference type="GO" id="GO:0031491">
    <property type="term" value="F:nucleosome binding"/>
    <property type="evidence" value="ECO:0007669"/>
    <property type="project" value="TreeGrafter"/>
</dbReference>
<dbReference type="GO" id="GO:0006338">
    <property type="term" value="P:chromatin remodeling"/>
    <property type="evidence" value="ECO:0007669"/>
    <property type="project" value="InterPro"/>
</dbReference>
<feature type="region of interest" description="Disordered" evidence="5">
    <location>
        <begin position="864"/>
        <end position="908"/>
    </location>
</feature>
<dbReference type="SMART" id="SM01014">
    <property type="entry name" value="ARID"/>
    <property type="match status" value="1"/>
</dbReference>
<feature type="compositionally biased region" description="Low complexity" evidence="5">
    <location>
        <begin position="421"/>
        <end position="434"/>
    </location>
</feature>
<dbReference type="PROSITE" id="PS51011">
    <property type="entry name" value="ARID"/>
    <property type="match status" value="1"/>
</dbReference>
<feature type="compositionally biased region" description="Polar residues" evidence="5">
    <location>
        <begin position="743"/>
        <end position="765"/>
    </location>
</feature>
<feature type="compositionally biased region" description="Polar residues" evidence="5">
    <location>
        <begin position="832"/>
        <end position="850"/>
    </location>
</feature>
<dbReference type="GO" id="GO:0003677">
    <property type="term" value="F:DNA binding"/>
    <property type="evidence" value="ECO:0007669"/>
    <property type="project" value="InterPro"/>
</dbReference>
<dbReference type="GO" id="GO:0005654">
    <property type="term" value="C:nucleoplasm"/>
    <property type="evidence" value="ECO:0007669"/>
    <property type="project" value="TreeGrafter"/>
</dbReference>
<evidence type="ECO:0000256" key="3">
    <source>
        <dbReference type="ARBA" id="ARBA00022853"/>
    </source>
</evidence>
<dbReference type="InterPro" id="IPR036431">
    <property type="entry name" value="ARID_dom_sf"/>
</dbReference>
<feature type="compositionally biased region" description="Polar residues" evidence="5">
    <location>
        <begin position="715"/>
        <end position="734"/>
    </location>
</feature>
<dbReference type="SMART" id="SM00501">
    <property type="entry name" value="BRIGHT"/>
    <property type="match status" value="1"/>
</dbReference>
<feature type="compositionally biased region" description="Basic and acidic residues" evidence="5">
    <location>
        <begin position="1313"/>
        <end position="1324"/>
    </location>
</feature>
<keyword evidence="4" id="KW-0539">Nucleus</keyword>
<dbReference type="Gene3D" id="1.10.150.60">
    <property type="entry name" value="ARID DNA-binding domain"/>
    <property type="match status" value="1"/>
</dbReference>
<feature type="compositionally biased region" description="Polar residues" evidence="5">
    <location>
        <begin position="550"/>
        <end position="570"/>
    </location>
</feature>
<dbReference type="PANTHER" id="PTHR12656">
    <property type="entry name" value="BRG-1 ASSOCIATED FACTOR 250 BAF250"/>
    <property type="match status" value="1"/>
</dbReference>
<dbReference type="InterPro" id="IPR001606">
    <property type="entry name" value="ARID_dom"/>
</dbReference>
<gene>
    <name evidence="6" type="ORF">PACLA_8A049227</name>
</gene>
<dbReference type="SUPFAM" id="SSF46774">
    <property type="entry name" value="ARID-like"/>
    <property type="match status" value="1"/>
</dbReference>
<evidence type="ECO:0000256" key="5">
    <source>
        <dbReference type="SAM" id="MobiDB-lite"/>
    </source>
</evidence>
<dbReference type="PANTHER" id="PTHR12656:SF5">
    <property type="entry name" value="TRITHORAX GROUP PROTEIN OSA"/>
    <property type="match status" value="1"/>
</dbReference>
<feature type="compositionally biased region" description="Low complexity" evidence="5">
    <location>
        <begin position="478"/>
        <end position="488"/>
    </location>
</feature>
<evidence type="ECO:0000256" key="1">
    <source>
        <dbReference type="ARBA" id="ARBA00004123"/>
    </source>
</evidence>
<feature type="region of interest" description="Disordered" evidence="5">
    <location>
        <begin position="1305"/>
        <end position="1335"/>
    </location>
</feature>
<feature type="region of interest" description="Disordered" evidence="5">
    <location>
        <begin position="713"/>
        <end position="851"/>
    </location>
</feature>
<feature type="compositionally biased region" description="Polar residues" evidence="5">
    <location>
        <begin position="888"/>
        <end position="903"/>
    </location>
</feature>
<feature type="region of interest" description="Disordered" evidence="5">
    <location>
        <begin position="923"/>
        <end position="996"/>
    </location>
</feature>
<feature type="region of interest" description="Disordered" evidence="5">
    <location>
        <begin position="1206"/>
        <end position="1241"/>
    </location>
</feature>
<dbReference type="InterPro" id="IPR021906">
    <property type="entry name" value="BAF250/Osa"/>
</dbReference>
<feature type="region of interest" description="Disordered" evidence="5">
    <location>
        <begin position="550"/>
        <end position="576"/>
    </location>
</feature>